<reference evidence="1" key="1">
    <citation type="submission" date="2020-11" db="EMBL/GenBank/DDBJ databases">
        <authorList>
            <person name="Whitehead M."/>
        </authorList>
    </citation>
    <scope>NUCLEOTIDE SEQUENCE</scope>
    <source>
        <strain evidence="1">EGII</strain>
    </source>
</reference>
<proteinExistence type="predicted"/>
<gene>
    <name evidence="1" type="ORF">CCAP1982_LOCUS71</name>
</gene>
<name>A0A811TZ37_CERCA</name>
<dbReference type="EMBL" id="CAJHJT010000001">
    <property type="protein sequence ID" value="CAD6991127.1"/>
    <property type="molecule type" value="Genomic_DNA"/>
</dbReference>
<sequence length="106" mass="12297">MFANCSCHSNNFLLTVNAVGFWWRYFNPKLPVIASPTLPSSTRPNTQPTEQTNIWQSIKSRLLCSVTVANRCCCVEVESERLQINVTYEYIHTYICTYVVMLQRKK</sequence>
<accession>A0A811TZ37</accession>
<protein>
    <submittedName>
        <fullName evidence="1">(Mediterranean fruit fly) hypothetical protein</fullName>
    </submittedName>
</protein>
<organism evidence="1 2">
    <name type="scientific">Ceratitis capitata</name>
    <name type="common">Mediterranean fruit fly</name>
    <name type="synonym">Tephritis capitata</name>
    <dbReference type="NCBI Taxonomy" id="7213"/>
    <lineage>
        <taxon>Eukaryota</taxon>
        <taxon>Metazoa</taxon>
        <taxon>Ecdysozoa</taxon>
        <taxon>Arthropoda</taxon>
        <taxon>Hexapoda</taxon>
        <taxon>Insecta</taxon>
        <taxon>Pterygota</taxon>
        <taxon>Neoptera</taxon>
        <taxon>Endopterygota</taxon>
        <taxon>Diptera</taxon>
        <taxon>Brachycera</taxon>
        <taxon>Muscomorpha</taxon>
        <taxon>Tephritoidea</taxon>
        <taxon>Tephritidae</taxon>
        <taxon>Ceratitis</taxon>
        <taxon>Ceratitis</taxon>
    </lineage>
</organism>
<evidence type="ECO:0000313" key="2">
    <source>
        <dbReference type="Proteomes" id="UP000606786"/>
    </source>
</evidence>
<comment type="caution">
    <text evidence="1">The sequence shown here is derived from an EMBL/GenBank/DDBJ whole genome shotgun (WGS) entry which is preliminary data.</text>
</comment>
<dbReference type="AlphaFoldDB" id="A0A811TZ37"/>
<keyword evidence="2" id="KW-1185">Reference proteome</keyword>
<evidence type="ECO:0000313" key="1">
    <source>
        <dbReference type="EMBL" id="CAD6991127.1"/>
    </source>
</evidence>
<dbReference type="Proteomes" id="UP000606786">
    <property type="component" value="Unassembled WGS sequence"/>
</dbReference>